<evidence type="ECO:0000313" key="1">
    <source>
        <dbReference type="EMBL" id="KAI5607200.1"/>
    </source>
</evidence>
<dbReference type="EMBL" id="MU593595">
    <property type="protein sequence ID" value="KAI5607200.1"/>
    <property type="molecule type" value="Genomic_DNA"/>
</dbReference>
<reference evidence="1" key="1">
    <citation type="submission" date="2018-07" db="EMBL/GenBank/DDBJ databases">
        <title>Comparative genomics of catfishes provides insights into carnivory and benthic adaptation.</title>
        <authorList>
            <person name="Zhang Y."/>
            <person name="Wang D."/>
            <person name="Peng Z."/>
            <person name="Zheng S."/>
            <person name="Shao F."/>
            <person name="Tao W."/>
        </authorList>
    </citation>
    <scope>NUCLEOTIDE SEQUENCE</scope>
    <source>
        <strain evidence="1">Chongqing</strain>
    </source>
</reference>
<gene>
    <name evidence="1" type="ORF">C0J50_12453</name>
</gene>
<evidence type="ECO:0000313" key="2">
    <source>
        <dbReference type="Proteomes" id="UP001205998"/>
    </source>
</evidence>
<proteinExistence type="predicted"/>
<feature type="non-terminal residue" evidence="1">
    <location>
        <position position="1"/>
    </location>
</feature>
<comment type="caution">
    <text evidence="1">The sequence shown here is derived from an EMBL/GenBank/DDBJ whole genome shotgun (WGS) entry which is preliminary data.</text>
</comment>
<dbReference type="AlphaFoldDB" id="A0AAD5A0V8"/>
<keyword evidence="2" id="KW-1185">Reference proteome</keyword>
<dbReference type="Proteomes" id="UP001205998">
    <property type="component" value="Unassembled WGS sequence"/>
</dbReference>
<name>A0AAD5A0V8_SILAS</name>
<accession>A0AAD5A0V8</accession>
<sequence length="40" mass="4488">GPLDLMSRRVVAAGSRKIADYIIQKLKPINYGRDDDDDDP</sequence>
<organism evidence="1 2">
    <name type="scientific">Silurus asotus</name>
    <name type="common">Amur catfish</name>
    <name type="synonym">Parasilurus asotus</name>
    <dbReference type="NCBI Taxonomy" id="30991"/>
    <lineage>
        <taxon>Eukaryota</taxon>
        <taxon>Metazoa</taxon>
        <taxon>Chordata</taxon>
        <taxon>Craniata</taxon>
        <taxon>Vertebrata</taxon>
        <taxon>Euteleostomi</taxon>
        <taxon>Actinopterygii</taxon>
        <taxon>Neopterygii</taxon>
        <taxon>Teleostei</taxon>
        <taxon>Ostariophysi</taxon>
        <taxon>Siluriformes</taxon>
        <taxon>Siluridae</taxon>
        <taxon>Silurus</taxon>
    </lineage>
</organism>
<protein>
    <submittedName>
        <fullName evidence="1">Inositol monophosphatase 2</fullName>
    </submittedName>
</protein>